<dbReference type="AlphaFoldDB" id="A0A0K0G0K7"/>
<accession>A0A0K0G0K7</accession>
<dbReference type="STRING" id="75913.A0A0K0G0K7"/>
<dbReference type="PROSITE" id="PS51634">
    <property type="entry name" value="CRC"/>
    <property type="match status" value="1"/>
</dbReference>
<comment type="subcellular location">
    <subcellularLocation>
        <location evidence="1">Nucleus</location>
    </subcellularLocation>
</comment>
<keyword evidence="6" id="KW-1185">Reference proteome</keyword>
<comment type="similarity">
    <text evidence="2">Belongs to the lin-54 family.</text>
</comment>
<dbReference type="InterPro" id="IPR033467">
    <property type="entry name" value="Tesmin/TSO1-like_CXC"/>
</dbReference>
<dbReference type="Pfam" id="PF03638">
    <property type="entry name" value="TCR"/>
    <property type="match status" value="2"/>
</dbReference>
<proteinExistence type="inferred from homology"/>
<organism evidence="6 7">
    <name type="scientific">Strongyloides venezuelensis</name>
    <name type="common">Threadworm</name>
    <dbReference type="NCBI Taxonomy" id="75913"/>
    <lineage>
        <taxon>Eukaryota</taxon>
        <taxon>Metazoa</taxon>
        <taxon>Ecdysozoa</taxon>
        <taxon>Nematoda</taxon>
        <taxon>Chromadorea</taxon>
        <taxon>Rhabditida</taxon>
        <taxon>Tylenchina</taxon>
        <taxon>Panagrolaimomorpha</taxon>
        <taxon>Strongyloidoidea</taxon>
        <taxon>Strongyloididae</taxon>
        <taxon>Strongyloides</taxon>
    </lineage>
</organism>
<dbReference type="GO" id="GO:0005634">
    <property type="term" value="C:nucleus"/>
    <property type="evidence" value="ECO:0007669"/>
    <property type="project" value="UniProtKB-SubCell"/>
</dbReference>
<evidence type="ECO:0000256" key="3">
    <source>
        <dbReference type="ARBA" id="ARBA00023242"/>
    </source>
</evidence>
<evidence type="ECO:0000256" key="2">
    <source>
        <dbReference type="ARBA" id="ARBA00007267"/>
    </source>
</evidence>
<sequence>MEEKEYSYQDNSIANNQNEKYIETFVKNEEIKEDLVDNSVYKPYVIQDGINYETYFGPDTVALGDFYFPQNIGKSIDSDYNHEYYLLNNSITKINRITRQKVVCSISFKKKPGGGNKVPQSYEQGATKRIYPKNGFQTFNNKHSFINSLNDQIVHNTIPKQVPKVAFKDSQPSLDLEQIQQMLKKPTKPITSTTNKPSNRSSFSHFTYTRPSIQTVESQKLKGTSKPIGNKKPCNCTKSQCLKLYCECFASGEYCKNCNCKDCHNNLSYEDERSQAVKSSLERNPNAFKPKIGISTRVSGPKDIERLHQKGCHCKKSGCLKNYCECYEAKVPCTDRCKCVDCKNLEAIKPPTLKEKLANSVLSIYAENSESEYSETDDEVNTSNSINTNKLLIGPWHYITDDVVENFARNCFIDADKLIKENESFEKIEEVLLKNFGHITSSILKESRKANNEAILKQEEHLKNVNKH</sequence>
<evidence type="ECO:0000259" key="5">
    <source>
        <dbReference type="PROSITE" id="PS51634"/>
    </source>
</evidence>
<reference evidence="7" key="2">
    <citation type="submission" date="2015-08" db="UniProtKB">
        <authorList>
            <consortium name="WormBaseParasite"/>
        </authorList>
    </citation>
    <scope>IDENTIFICATION</scope>
</reference>
<keyword evidence="3" id="KW-0539">Nucleus</keyword>
<dbReference type="SMART" id="SM01114">
    <property type="entry name" value="CXC"/>
    <property type="match status" value="2"/>
</dbReference>
<evidence type="ECO:0000313" key="6">
    <source>
        <dbReference type="Proteomes" id="UP000035680"/>
    </source>
</evidence>
<dbReference type="PANTHER" id="PTHR12446">
    <property type="entry name" value="TESMIN/TSO1-RELATED"/>
    <property type="match status" value="1"/>
</dbReference>
<dbReference type="PANTHER" id="PTHR12446:SF34">
    <property type="entry name" value="PROTEIN LIN-54 HOMOLOG"/>
    <property type="match status" value="1"/>
</dbReference>
<dbReference type="InterPro" id="IPR005172">
    <property type="entry name" value="CRC"/>
</dbReference>
<feature type="region of interest" description="Disordered" evidence="4">
    <location>
        <begin position="186"/>
        <end position="205"/>
    </location>
</feature>
<feature type="compositionally biased region" description="Polar residues" evidence="4">
    <location>
        <begin position="189"/>
        <end position="205"/>
    </location>
</feature>
<reference evidence="6" key="1">
    <citation type="submission" date="2014-07" db="EMBL/GenBank/DDBJ databases">
        <authorList>
            <person name="Martin A.A"/>
            <person name="De Silva N."/>
        </authorList>
    </citation>
    <scope>NUCLEOTIDE SEQUENCE</scope>
</reference>
<feature type="domain" description="CRC" evidence="5">
    <location>
        <begin position="230"/>
        <end position="347"/>
    </location>
</feature>
<evidence type="ECO:0000256" key="1">
    <source>
        <dbReference type="ARBA" id="ARBA00004123"/>
    </source>
</evidence>
<evidence type="ECO:0000313" key="7">
    <source>
        <dbReference type="WBParaSite" id="SVE_1824200.1"/>
    </source>
</evidence>
<dbReference type="GO" id="GO:0006355">
    <property type="term" value="P:regulation of DNA-templated transcription"/>
    <property type="evidence" value="ECO:0007669"/>
    <property type="project" value="TreeGrafter"/>
</dbReference>
<name>A0A0K0G0K7_STRVS</name>
<dbReference type="Proteomes" id="UP000035680">
    <property type="component" value="Unassembled WGS sequence"/>
</dbReference>
<dbReference type="WBParaSite" id="SVE_1824200.1">
    <property type="protein sequence ID" value="SVE_1824200.1"/>
    <property type="gene ID" value="SVE_1824200"/>
</dbReference>
<evidence type="ECO:0000256" key="4">
    <source>
        <dbReference type="SAM" id="MobiDB-lite"/>
    </source>
</evidence>
<protein>
    <submittedName>
        <fullName evidence="7">Protein lin-54 homolog (inferred by orthology to a human protein)</fullName>
    </submittedName>
</protein>
<dbReference type="InterPro" id="IPR028307">
    <property type="entry name" value="Lin-54_fam"/>
</dbReference>